<sequence>MNARQMFNIFHHPVMSCLPHSRRSGVAMNFPEVRAMGGSMGGMGMSGSGLPTHTPTPTASATDTGLPAVSPPIASPPEATPYMGFQATSALSSPPAVSHPSLASMWGIGGFTTPPLPPPPPVVCPNTIASTLGIPQMPNVTYFNSRAPMGFHSRMAGGPNGIPYAFKRKPEEEPEEISKPMAKQHISEERMTAHLNSLHLSDSYCNHRLGKGKPYRNRTSSKELDDDDDEEDEGMGGDGTMDSDLQGARLIIADEVKKIIPGEAKLPESILKKLTKPSMEVVLWQPPPTILGTIITPNIDAKIKASEDAAENADPSPATSTPSSSSTTSTSPSTPSSSSSSLASTTCTSSSSSASSSSSSSSSPDSGISISSPPPALSFLGRNSVTSLTPSTSAAGGATSELGLDLLSLPSTSSGSRGSGFPPPPLRRPASPLPDPMVEDDFSERMEFNNNNGNAPNFMWLEENNNTALIDLNAVEPQRAAAAAAVAPQPPLPEDLPDFPDYDDMDL</sequence>
<feature type="compositionally biased region" description="Acidic residues" evidence="1">
    <location>
        <begin position="224"/>
        <end position="235"/>
    </location>
</feature>
<evidence type="ECO:0000256" key="1">
    <source>
        <dbReference type="SAM" id="MobiDB-lite"/>
    </source>
</evidence>
<dbReference type="AlphaFoldDB" id="A0A0P4WGS5"/>
<feature type="region of interest" description="Disordered" evidence="1">
    <location>
        <begin position="209"/>
        <end position="244"/>
    </location>
</feature>
<feature type="region of interest" description="Disordered" evidence="1">
    <location>
        <begin position="481"/>
        <end position="507"/>
    </location>
</feature>
<dbReference type="InterPro" id="IPR031630">
    <property type="entry name" value="CCDC117"/>
</dbReference>
<feature type="compositionally biased region" description="Acidic residues" evidence="1">
    <location>
        <begin position="495"/>
        <end position="507"/>
    </location>
</feature>
<dbReference type="PANTHER" id="PTHR13361:SF1">
    <property type="entry name" value="WW DOMAIN-BINDING PROTEIN 11"/>
    <property type="match status" value="1"/>
</dbReference>
<evidence type="ECO:0000313" key="2">
    <source>
        <dbReference type="EMBL" id="JAI64950.1"/>
    </source>
</evidence>
<dbReference type="EMBL" id="GDRN01063642">
    <property type="protein sequence ID" value="JAI64950.1"/>
    <property type="molecule type" value="Transcribed_RNA"/>
</dbReference>
<dbReference type="PANTHER" id="PTHR13361">
    <property type="entry name" value="WW DOMAIN-BINDING PROTEIN 11"/>
    <property type="match status" value="1"/>
</dbReference>
<feature type="region of interest" description="Disordered" evidence="1">
    <location>
        <begin position="305"/>
        <end position="383"/>
    </location>
</feature>
<feature type="region of interest" description="Disordered" evidence="1">
    <location>
        <begin position="42"/>
        <end position="75"/>
    </location>
</feature>
<reference evidence="2" key="1">
    <citation type="submission" date="2015-09" db="EMBL/GenBank/DDBJ databases">
        <title>Scylla olivacea transcriptome.</title>
        <authorList>
            <person name="Ikhwanuddin M."/>
        </authorList>
    </citation>
    <scope>NUCLEOTIDE SEQUENCE</scope>
</reference>
<organism evidence="2">
    <name type="scientific">Scylla olivacea</name>
    <name type="common">Orange mud crab</name>
    <name type="synonym">Cancer olivacea</name>
    <dbReference type="NCBI Taxonomy" id="85551"/>
    <lineage>
        <taxon>Eukaryota</taxon>
        <taxon>Metazoa</taxon>
        <taxon>Ecdysozoa</taxon>
        <taxon>Arthropoda</taxon>
        <taxon>Crustacea</taxon>
        <taxon>Multicrustacea</taxon>
        <taxon>Malacostraca</taxon>
        <taxon>Eumalacostraca</taxon>
        <taxon>Eucarida</taxon>
        <taxon>Decapoda</taxon>
        <taxon>Pleocyemata</taxon>
        <taxon>Brachyura</taxon>
        <taxon>Eubrachyura</taxon>
        <taxon>Portunoidea</taxon>
        <taxon>Portunidae</taxon>
        <taxon>Portuninae</taxon>
        <taxon>Scylla</taxon>
    </lineage>
</organism>
<dbReference type="GO" id="GO:0005681">
    <property type="term" value="C:spliceosomal complex"/>
    <property type="evidence" value="ECO:0007669"/>
    <property type="project" value="TreeGrafter"/>
</dbReference>
<feature type="compositionally biased region" description="Low complexity" evidence="1">
    <location>
        <begin position="48"/>
        <end position="64"/>
    </location>
</feature>
<protein>
    <submittedName>
        <fullName evidence="2">Uncharacterized protein</fullName>
    </submittedName>
</protein>
<proteinExistence type="predicted"/>
<feature type="region of interest" description="Disordered" evidence="1">
    <location>
        <begin position="406"/>
        <end position="441"/>
    </location>
</feature>
<feature type="compositionally biased region" description="Low complexity" evidence="1">
    <location>
        <begin position="406"/>
        <end position="420"/>
    </location>
</feature>
<feature type="compositionally biased region" description="Pro residues" evidence="1">
    <location>
        <begin position="421"/>
        <end position="435"/>
    </location>
</feature>
<feature type="compositionally biased region" description="Low complexity" evidence="1">
    <location>
        <begin position="315"/>
        <end position="371"/>
    </location>
</feature>
<name>A0A0P4WGS5_SCYOL</name>
<dbReference type="Pfam" id="PF15810">
    <property type="entry name" value="CCDC117"/>
    <property type="match status" value="1"/>
</dbReference>
<accession>A0A0P4WGS5</accession>